<feature type="transmembrane region" description="Helical" evidence="1">
    <location>
        <begin position="88"/>
        <end position="107"/>
    </location>
</feature>
<evidence type="ECO:0008006" key="4">
    <source>
        <dbReference type="Google" id="ProtNLM"/>
    </source>
</evidence>
<dbReference type="Proteomes" id="UP000051373">
    <property type="component" value="Unassembled WGS sequence"/>
</dbReference>
<dbReference type="STRING" id="1703779.AMJ83_04465"/>
<name>A0A0S8FTS9_UNCW3</name>
<evidence type="ECO:0000256" key="1">
    <source>
        <dbReference type="SAM" id="Phobius"/>
    </source>
</evidence>
<feature type="transmembrane region" description="Helical" evidence="1">
    <location>
        <begin position="65"/>
        <end position="82"/>
    </location>
</feature>
<feature type="transmembrane region" description="Helical" evidence="1">
    <location>
        <begin position="42"/>
        <end position="60"/>
    </location>
</feature>
<keyword evidence="1" id="KW-0812">Transmembrane</keyword>
<dbReference type="AlphaFoldDB" id="A0A0S8FTS9"/>
<evidence type="ECO:0000313" key="3">
    <source>
        <dbReference type="Proteomes" id="UP000051373"/>
    </source>
</evidence>
<reference evidence="2 3" key="1">
    <citation type="journal article" date="2015" name="Microbiome">
        <title>Genomic resolution of linkages in carbon, nitrogen, and sulfur cycling among widespread estuary sediment bacteria.</title>
        <authorList>
            <person name="Baker B.J."/>
            <person name="Lazar C.S."/>
            <person name="Teske A.P."/>
            <person name="Dick G.J."/>
        </authorList>
    </citation>
    <scope>NUCLEOTIDE SEQUENCE [LARGE SCALE GENOMIC DNA]</scope>
    <source>
        <strain evidence="2">SM23_42</strain>
    </source>
</reference>
<accession>A0A0S8FTS9</accession>
<sequence length="119" mass="13540">MGRRVKKNTRLVMLIVWIVIIFVLTGYPKLEVPKMRLWGVDKIYHFVVFFILGLLAIKLMSAKGFFLLGLTVVLLAEFQQLIIPGRDFEVLDILAGIVALIVSYFVFRQKGVRGNVSEA</sequence>
<feature type="transmembrane region" description="Helical" evidence="1">
    <location>
        <begin position="12"/>
        <end position="30"/>
    </location>
</feature>
<evidence type="ECO:0000313" key="2">
    <source>
        <dbReference type="EMBL" id="KPK63934.1"/>
    </source>
</evidence>
<protein>
    <recommendedName>
        <fullName evidence="4">VanZ-like domain-containing protein</fullName>
    </recommendedName>
</protein>
<organism evidence="2 3">
    <name type="scientific">candidate division WOR_3 bacterium SM23_42</name>
    <dbReference type="NCBI Taxonomy" id="1703779"/>
    <lineage>
        <taxon>Bacteria</taxon>
        <taxon>Bacteria division WOR-3</taxon>
    </lineage>
</organism>
<gene>
    <name evidence="2" type="ORF">AMJ83_04465</name>
</gene>
<comment type="caution">
    <text evidence="2">The sequence shown here is derived from an EMBL/GenBank/DDBJ whole genome shotgun (WGS) entry which is preliminary data.</text>
</comment>
<keyword evidence="1" id="KW-1133">Transmembrane helix</keyword>
<keyword evidence="1" id="KW-0472">Membrane</keyword>
<dbReference type="NCBIfam" id="NF037970">
    <property type="entry name" value="vanZ_1"/>
    <property type="match status" value="1"/>
</dbReference>
<dbReference type="EMBL" id="LJUJ01000007">
    <property type="protein sequence ID" value="KPK63934.1"/>
    <property type="molecule type" value="Genomic_DNA"/>
</dbReference>
<proteinExistence type="predicted"/>